<dbReference type="InterPro" id="IPR013785">
    <property type="entry name" value="Aldolase_TIM"/>
</dbReference>
<evidence type="ECO:0000256" key="2">
    <source>
        <dbReference type="ARBA" id="ARBA00001936"/>
    </source>
</evidence>
<dbReference type="PROSITE" id="PS01086">
    <property type="entry name" value="RIBUL_P_3_EPIMER_2"/>
    <property type="match status" value="1"/>
</dbReference>
<dbReference type="EMBL" id="FOTS01000023">
    <property type="protein sequence ID" value="SFL87451.1"/>
    <property type="molecule type" value="Genomic_DNA"/>
</dbReference>
<feature type="binding site" evidence="10 13">
    <location>
        <position position="32"/>
    </location>
    <ligand>
        <name>a divalent metal cation</name>
        <dbReference type="ChEBI" id="CHEBI:60240"/>
    </ligand>
</feature>
<organism evidence="15 16">
    <name type="scientific">Pelosinus propionicus DSM 13327</name>
    <dbReference type="NCBI Taxonomy" id="1123291"/>
    <lineage>
        <taxon>Bacteria</taxon>
        <taxon>Bacillati</taxon>
        <taxon>Bacillota</taxon>
        <taxon>Negativicutes</taxon>
        <taxon>Selenomonadales</taxon>
        <taxon>Sporomusaceae</taxon>
        <taxon>Pelosinus</taxon>
    </lineage>
</organism>
<dbReference type="PROSITE" id="PS01085">
    <property type="entry name" value="RIBUL_P_3_EPIMER_1"/>
    <property type="match status" value="1"/>
</dbReference>
<feature type="binding site" evidence="10 13">
    <location>
        <position position="34"/>
    </location>
    <ligand>
        <name>a divalent metal cation</name>
        <dbReference type="ChEBI" id="CHEBI:60240"/>
    </ligand>
</feature>
<dbReference type="PANTHER" id="PTHR11749">
    <property type="entry name" value="RIBULOSE-5-PHOSPHATE-3-EPIMERASE"/>
    <property type="match status" value="1"/>
</dbReference>
<feature type="binding site" evidence="10">
    <location>
        <begin position="174"/>
        <end position="176"/>
    </location>
    <ligand>
        <name>substrate</name>
    </ligand>
</feature>
<comment type="function">
    <text evidence="10">Catalyzes the reversible epimerization of D-ribulose 5-phosphate to D-xylulose 5-phosphate.</text>
</comment>
<feature type="binding site" evidence="10 13">
    <location>
        <position position="174"/>
    </location>
    <ligand>
        <name>a divalent metal cation</name>
        <dbReference type="ChEBI" id="CHEBI:60240"/>
    </ligand>
</feature>
<dbReference type="GO" id="GO:0004750">
    <property type="term" value="F:D-ribulose-phosphate 3-epimerase activity"/>
    <property type="evidence" value="ECO:0007669"/>
    <property type="project" value="UniProtKB-UniRule"/>
</dbReference>
<comment type="similarity">
    <text evidence="6 10 11">Belongs to the ribulose-phosphate 3-epimerase family.</text>
</comment>
<keyword evidence="16" id="KW-1185">Reference proteome</keyword>
<dbReference type="AlphaFoldDB" id="A0A1I4L951"/>
<feature type="active site" description="Proton acceptor" evidence="10 12">
    <location>
        <position position="34"/>
    </location>
</feature>
<dbReference type="NCBIfam" id="NF004076">
    <property type="entry name" value="PRK05581.1-4"/>
    <property type="match status" value="1"/>
</dbReference>
<dbReference type="OrthoDB" id="1645589at2"/>
<dbReference type="STRING" id="1123291.SAMN04490355_102325"/>
<evidence type="ECO:0000256" key="10">
    <source>
        <dbReference type="HAMAP-Rule" id="MF_02227"/>
    </source>
</evidence>
<dbReference type="FunFam" id="3.20.20.70:FF:000004">
    <property type="entry name" value="Ribulose-phosphate 3-epimerase"/>
    <property type="match status" value="1"/>
</dbReference>
<proteinExistence type="inferred from homology"/>
<keyword evidence="13" id="KW-0862">Zinc</keyword>
<evidence type="ECO:0000313" key="16">
    <source>
        <dbReference type="Proteomes" id="UP000199520"/>
    </source>
</evidence>
<evidence type="ECO:0000256" key="1">
    <source>
        <dbReference type="ARBA" id="ARBA00001782"/>
    </source>
</evidence>
<feature type="binding site" evidence="10 14">
    <location>
        <position position="65"/>
    </location>
    <ligand>
        <name>substrate</name>
    </ligand>
</feature>
<keyword evidence="13" id="KW-0464">Manganese</keyword>
<evidence type="ECO:0000256" key="3">
    <source>
        <dbReference type="ARBA" id="ARBA00001941"/>
    </source>
</evidence>
<feature type="binding site" evidence="10 14">
    <location>
        <begin position="196"/>
        <end position="197"/>
    </location>
    <ligand>
        <name>substrate</name>
    </ligand>
</feature>
<evidence type="ECO:0000313" key="15">
    <source>
        <dbReference type="EMBL" id="SFL87451.1"/>
    </source>
</evidence>
<evidence type="ECO:0000256" key="14">
    <source>
        <dbReference type="PIRSR" id="PIRSR001461-3"/>
    </source>
</evidence>
<dbReference type="SUPFAM" id="SSF51366">
    <property type="entry name" value="Ribulose-phoshate binding barrel"/>
    <property type="match status" value="1"/>
</dbReference>
<evidence type="ECO:0000256" key="13">
    <source>
        <dbReference type="PIRSR" id="PIRSR001461-2"/>
    </source>
</evidence>
<feature type="binding site" evidence="10 13">
    <location>
        <position position="65"/>
    </location>
    <ligand>
        <name>a divalent metal cation</name>
        <dbReference type="ChEBI" id="CHEBI:60240"/>
    </ligand>
</feature>
<dbReference type="InterPro" id="IPR011060">
    <property type="entry name" value="RibuloseP-bd_barrel"/>
</dbReference>
<keyword evidence="10 11" id="KW-0119">Carbohydrate metabolism</keyword>
<protein>
    <recommendedName>
        <fullName evidence="7 10">Ribulose-phosphate 3-epimerase</fullName>
        <ecNumber evidence="7 10">5.1.3.1</ecNumber>
    </recommendedName>
</protein>
<dbReference type="CDD" id="cd00429">
    <property type="entry name" value="RPE"/>
    <property type="match status" value="1"/>
</dbReference>
<comment type="catalytic activity">
    <reaction evidence="1 10 11">
        <text>D-ribulose 5-phosphate = D-xylulose 5-phosphate</text>
        <dbReference type="Rhea" id="RHEA:13677"/>
        <dbReference type="ChEBI" id="CHEBI:57737"/>
        <dbReference type="ChEBI" id="CHEBI:58121"/>
        <dbReference type="EC" id="5.1.3.1"/>
    </reaction>
</comment>
<feature type="binding site" evidence="10 14">
    <location>
        <position position="7"/>
    </location>
    <ligand>
        <name>substrate</name>
    </ligand>
</feature>
<comment type="cofactor">
    <cofactor evidence="10 13">
        <name>a divalent metal cation</name>
        <dbReference type="ChEBI" id="CHEBI:60240"/>
    </cofactor>
    <text evidence="10 13">Binds 1 divalent metal cation per subunit.</text>
</comment>
<comment type="pathway">
    <text evidence="10">Carbohydrate degradation.</text>
</comment>
<keyword evidence="13" id="KW-0170">Cobalt</keyword>
<dbReference type="GO" id="GO:0005737">
    <property type="term" value="C:cytoplasm"/>
    <property type="evidence" value="ECO:0007669"/>
    <property type="project" value="UniProtKB-ARBA"/>
</dbReference>
<reference evidence="16" key="1">
    <citation type="submission" date="2016-10" db="EMBL/GenBank/DDBJ databases">
        <authorList>
            <person name="Varghese N."/>
            <person name="Submissions S."/>
        </authorList>
    </citation>
    <scope>NUCLEOTIDE SEQUENCE [LARGE SCALE GENOMIC DNA]</scope>
    <source>
        <strain evidence="16">DSM 13327</strain>
    </source>
</reference>
<dbReference type="RefSeq" id="WP_090938033.1">
    <property type="nucleotide sequence ID" value="NZ_FOTS01000023.1"/>
</dbReference>
<dbReference type="InterPro" id="IPR000056">
    <property type="entry name" value="Ribul_P_3_epim-like"/>
</dbReference>
<dbReference type="Proteomes" id="UP000199520">
    <property type="component" value="Unassembled WGS sequence"/>
</dbReference>
<dbReference type="HAMAP" id="MF_02227">
    <property type="entry name" value="RPE"/>
    <property type="match status" value="1"/>
</dbReference>
<dbReference type="EC" id="5.1.3.1" evidence="7 10"/>
<keyword evidence="9 10" id="KW-0413">Isomerase</keyword>
<evidence type="ECO:0000256" key="11">
    <source>
        <dbReference type="PIRNR" id="PIRNR001461"/>
    </source>
</evidence>
<feature type="binding site" evidence="10 14">
    <location>
        <begin position="141"/>
        <end position="144"/>
    </location>
    <ligand>
        <name>substrate</name>
    </ligand>
</feature>
<comment type="cofactor">
    <cofactor evidence="2">
        <name>Mn(2+)</name>
        <dbReference type="ChEBI" id="CHEBI:29035"/>
    </cofactor>
</comment>
<evidence type="ECO:0000256" key="4">
    <source>
        <dbReference type="ARBA" id="ARBA00001947"/>
    </source>
</evidence>
<comment type="cofactor">
    <cofactor evidence="3">
        <name>Co(2+)</name>
        <dbReference type="ChEBI" id="CHEBI:48828"/>
    </cofactor>
</comment>
<dbReference type="GO" id="GO:0019323">
    <property type="term" value="P:pentose catabolic process"/>
    <property type="evidence" value="ECO:0007669"/>
    <property type="project" value="UniProtKB-UniRule"/>
</dbReference>
<evidence type="ECO:0000256" key="6">
    <source>
        <dbReference type="ARBA" id="ARBA00009541"/>
    </source>
</evidence>
<comment type="cofactor">
    <cofactor evidence="4">
        <name>Zn(2+)</name>
        <dbReference type="ChEBI" id="CHEBI:29105"/>
    </cofactor>
</comment>
<dbReference type="InterPro" id="IPR026019">
    <property type="entry name" value="Ribul_P_3_epim"/>
</dbReference>
<evidence type="ECO:0000256" key="9">
    <source>
        <dbReference type="ARBA" id="ARBA00023235"/>
    </source>
</evidence>
<gene>
    <name evidence="10" type="primary">rpe</name>
    <name evidence="15" type="ORF">SAMN04490355_102325</name>
</gene>
<evidence type="ECO:0000256" key="7">
    <source>
        <dbReference type="ARBA" id="ARBA00013188"/>
    </source>
</evidence>
<evidence type="ECO:0000256" key="12">
    <source>
        <dbReference type="PIRSR" id="PIRSR001461-1"/>
    </source>
</evidence>
<dbReference type="GO" id="GO:0046872">
    <property type="term" value="F:metal ion binding"/>
    <property type="evidence" value="ECO:0007669"/>
    <property type="project" value="UniProtKB-UniRule"/>
</dbReference>
<accession>A0A1I4L951</accession>
<evidence type="ECO:0000256" key="8">
    <source>
        <dbReference type="ARBA" id="ARBA00022723"/>
    </source>
</evidence>
<dbReference type="Pfam" id="PF00834">
    <property type="entry name" value="Ribul_P_3_epim"/>
    <property type="match status" value="1"/>
</dbReference>
<keyword evidence="8 10" id="KW-0479">Metal-binding</keyword>
<dbReference type="Gene3D" id="3.20.20.70">
    <property type="entry name" value="Aldolase class I"/>
    <property type="match status" value="1"/>
</dbReference>
<evidence type="ECO:0000256" key="5">
    <source>
        <dbReference type="ARBA" id="ARBA00001954"/>
    </source>
</evidence>
<dbReference type="GO" id="GO:0006098">
    <property type="term" value="P:pentose-phosphate shunt"/>
    <property type="evidence" value="ECO:0007669"/>
    <property type="project" value="UniProtKB-UniRule"/>
</dbReference>
<dbReference type="PIRSF" id="PIRSF001461">
    <property type="entry name" value="RPE"/>
    <property type="match status" value="1"/>
</dbReference>
<feature type="binding site" evidence="14">
    <location>
        <position position="176"/>
    </location>
    <ligand>
        <name>substrate</name>
    </ligand>
</feature>
<name>A0A1I4L951_9FIRM</name>
<feature type="active site" description="Proton donor" evidence="10 12">
    <location>
        <position position="174"/>
    </location>
</feature>
<sequence length="215" mass="23147">MIKISPSILSADFSKLAEDIKLVEAAGADMLHIDIMDGHFVPNLTFGPPVVAAIRKVTTLLFDVHLMVNNPQDFIEPFAKAGADLLTIHVETAPHLHRILQCVRELGLKTGVSLNPATPLSSIEEVLGDVDMVLLMTVNPGFGGQKFIPSMIHKIAKLKKMIDERNLKVDIQVDGGINPVTAREVVAAGANILVAGSAIYQADDIKKAICEIRGT</sequence>
<comment type="cofactor">
    <cofactor evidence="5">
        <name>Fe(2+)</name>
        <dbReference type="ChEBI" id="CHEBI:29033"/>
    </cofactor>
</comment>
<dbReference type="NCBIfam" id="TIGR01163">
    <property type="entry name" value="rpe"/>
    <property type="match status" value="1"/>
</dbReference>